<comment type="caution">
    <text evidence="1">The sequence shown here is derived from an EMBL/GenBank/DDBJ whole genome shotgun (WGS) entry which is preliminary data.</text>
</comment>
<proteinExistence type="predicted"/>
<name>A0AAV3RPX3_LITER</name>
<evidence type="ECO:0000313" key="1">
    <source>
        <dbReference type="EMBL" id="GAA0183367.1"/>
    </source>
</evidence>
<dbReference type="AlphaFoldDB" id="A0AAV3RPX3"/>
<evidence type="ECO:0000313" key="2">
    <source>
        <dbReference type="Proteomes" id="UP001454036"/>
    </source>
</evidence>
<dbReference type="EMBL" id="BAABME010011184">
    <property type="protein sequence ID" value="GAA0183367.1"/>
    <property type="molecule type" value="Genomic_DNA"/>
</dbReference>
<gene>
    <name evidence="1" type="ORF">LIER_30790</name>
</gene>
<dbReference type="InterPro" id="IPR006873">
    <property type="entry name" value="DUF620"/>
</dbReference>
<dbReference type="Pfam" id="PF04788">
    <property type="entry name" value="DUF620"/>
    <property type="match status" value="1"/>
</dbReference>
<protein>
    <submittedName>
        <fullName evidence="1">Lipase</fullName>
    </submittedName>
</protein>
<keyword evidence="2" id="KW-1185">Reference proteome</keyword>
<dbReference type="PANTHER" id="PTHR31300:SF30">
    <property type="entry name" value="EMB|CAB81597.1"/>
    <property type="match status" value="1"/>
</dbReference>
<sequence>MQGLDPRSTANLFSNSICIGEKKVNSEDCFVLKLEAESSVLKARSSRNVEMISHTIWGYFSQRSGLLIQLEDTHILRICSSTTEVFWETTMESQIQDYRTIDGVNIAHGGRTGVSLYRYGENSEGHTRTRMEEFWTIEEVDFNIKGLSVDCFLPPGDLKKEEETCRGVETDGLNNLRLPFKVVRANAVKVNGARNVAKVVAVDEDVLQTVHEDDEF</sequence>
<dbReference type="Proteomes" id="UP001454036">
    <property type="component" value="Unassembled WGS sequence"/>
</dbReference>
<dbReference type="PANTHER" id="PTHR31300">
    <property type="entry name" value="LIPASE"/>
    <property type="match status" value="1"/>
</dbReference>
<organism evidence="1 2">
    <name type="scientific">Lithospermum erythrorhizon</name>
    <name type="common">Purple gromwell</name>
    <name type="synonym">Lithospermum officinale var. erythrorhizon</name>
    <dbReference type="NCBI Taxonomy" id="34254"/>
    <lineage>
        <taxon>Eukaryota</taxon>
        <taxon>Viridiplantae</taxon>
        <taxon>Streptophyta</taxon>
        <taxon>Embryophyta</taxon>
        <taxon>Tracheophyta</taxon>
        <taxon>Spermatophyta</taxon>
        <taxon>Magnoliopsida</taxon>
        <taxon>eudicotyledons</taxon>
        <taxon>Gunneridae</taxon>
        <taxon>Pentapetalae</taxon>
        <taxon>asterids</taxon>
        <taxon>lamiids</taxon>
        <taxon>Boraginales</taxon>
        <taxon>Boraginaceae</taxon>
        <taxon>Boraginoideae</taxon>
        <taxon>Lithospermeae</taxon>
        <taxon>Lithospermum</taxon>
    </lineage>
</organism>
<accession>A0AAV3RPX3</accession>
<reference evidence="1 2" key="1">
    <citation type="submission" date="2024-01" db="EMBL/GenBank/DDBJ databases">
        <title>The complete chloroplast genome sequence of Lithospermum erythrorhizon: insights into the phylogenetic relationship among Boraginaceae species and the maternal lineages of purple gromwells.</title>
        <authorList>
            <person name="Okada T."/>
            <person name="Watanabe K."/>
        </authorList>
    </citation>
    <scope>NUCLEOTIDE SEQUENCE [LARGE SCALE GENOMIC DNA]</scope>
</reference>